<dbReference type="PANTHER" id="PTHR46401">
    <property type="entry name" value="GLYCOSYLTRANSFERASE WBBK-RELATED"/>
    <property type="match status" value="1"/>
</dbReference>
<evidence type="ECO:0000256" key="1">
    <source>
        <dbReference type="ARBA" id="ARBA00022679"/>
    </source>
</evidence>
<organism evidence="3 4">
    <name type="scientific">Algoriphagus aquaeductus</name>
    <dbReference type="NCBI Taxonomy" id="475299"/>
    <lineage>
        <taxon>Bacteria</taxon>
        <taxon>Pseudomonadati</taxon>
        <taxon>Bacteroidota</taxon>
        <taxon>Cytophagia</taxon>
        <taxon>Cytophagales</taxon>
        <taxon>Cyclobacteriaceae</taxon>
        <taxon>Algoriphagus</taxon>
    </lineage>
</organism>
<protein>
    <submittedName>
        <fullName evidence="3">Glycosyltransferase involved in cell wall biosynthesis</fullName>
    </submittedName>
</protein>
<dbReference type="GO" id="GO:0009103">
    <property type="term" value="P:lipopolysaccharide biosynthetic process"/>
    <property type="evidence" value="ECO:0007669"/>
    <property type="project" value="TreeGrafter"/>
</dbReference>
<dbReference type="AlphaFoldDB" id="A0A326RL02"/>
<dbReference type="InterPro" id="IPR001296">
    <property type="entry name" value="Glyco_trans_1"/>
</dbReference>
<dbReference type="Gene3D" id="3.40.50.2000">
    <property type="entry name" value="Glycogen Phosphorylase B"/>
    <property type="match status" value="2"/>
</dbReference>
<comment type="caution">
    <text evidence="3">The sequence shown here is derived from an EMBL/GenBank/DDBJ whole genome shotgun (WGS) entry which is preliminary data.</text>
</comment>
<dbReference type="CDD" id="cd03801">
    <property type="entry name" value="GT4_PimA-like"/>
    <property type="match status" value="1"/>
</dbReference>
<sequence length="358" mass="41439">MVRILVSNIGLPNESIGSWTNRISKFFLNFPDFFDFILSPNGNFSEKNIYCKKKKWIPFFPKRWREKELIHYRASQFVRSFKEIYRSHSEISVLVMDDLLLLESFAILKGNSYSFELIFSFHGHSFHLPSTWGKHVDKVLFLTKSGYLETFRLNDEFCPMVSVVGNGVDSNLFFPISSFQKKQMKAELGFSQNSKYLVWMSNNRPKKGFHIFINLSKRLLKKYSDLEILVIGTSFDDFSMNNRMHSIGKIPNSELAKYLQISDFYAFTSLWQEGFGLSLVEAAKCGNIVIASNVGGIPDVIKGLPSAILVDLPNSLESWEKAFDFAWEKYIDFSPNPSELQLFHDYKSWELRYMAALV</sequence>
<dbReference type="GO" id="GO:0016757">
    <property type="term" value="F:glycosyltransferase activity"/>
    <property type="evidence" value="ECO:0007669"/>
    <property type="project" value="InterPro"/>
</dbReference>
<gene>
    <name evidence="3" type="ORF">CLV31_11585</name>
</gene>
<evidence type="ECO:0000259" key="2">
    <source>
        <dbReference type="Pfam" id="PF00534"/>
    </source>
</evidence>
<dbReference type="Proteomes" id="UP000248917">
    <property type="component" value="Unassembled WGS sequence"/>
</dbReference>
<accession>A0A326RL02</accession>
<dbReference type="EMBL" id="QKTX01000015">
    <property type="protein sequence ID" value="PZV79125.1"/>
    <property type="molecule type" value="Genomic_DNA"/>
</dbReference>
<dbReference type="Pfam" id="PF00534">
    <property type="entry name" value="Glycos_transf_1"/>
    <property type="match status" value="1"/>
</dbReference>
<reference evidence="3 4" key="1">
    <citation type="submission" date="2018-06" db="EMBL/GenBank/DDBJ databases">
        <title>Genomic Encyclopedia of Archaeal and Bacterial Type Strains, Phase II (KMG-II): from individual species to whole genera.</title>
        <authorList>
            <person name="Goeker M."/>
        </authorList>
    </citation>
    <scope>NUCLEOTIDE SEQUENCE [LARGE SCALE GENOMIC DNA]</scope>
    <source>
        <strain evidence="3 4">T4</strain>
    </source>
</reference>
<dbReference type="OrthoDB" id="9801573at2"/>
<name>A0A326RL02_9BACT</name>
<keyword evidence="4" id="KW-1185">Reference proteome</keyword>
<proteinExistence type="predicted"/>
<dbReference type="PANTHER" id="PTHR46401:SF2">
    <property type="entry name" value="GLYCOSYLTRANSFERASE WBBK-RELATED"/>
    <property type="match status" value="1"/>
</dbReference>
<evidence type="ECO:0000313" key="4">
    <source>
        <dbReference type="Proteomes" id="UP000248917"/>
    </source>
</evidence>
<evidence type="ECO:0000313" key="3">
    <source>
        <dbReference type="EMBL" id="PZV79125.1"/>
    </source>
</evidence>
<dbReference type="RefSeq" id="WP_111394388.1">
    <property type="nucleotide sequence ID" value="NZ_QKTX01000015.1"/>
</dbReference>
<feature type="domain" description="Glycosyl transferase family 1" evidence="2">
    <location>
        <begin position="181"/>
        <end position="324"/>
    </location>
</feature>
<keyword evidence="1 3" id="KW-0808">Transferase</keyword>
<dbReference type="SUPFAM" id="SSF53756">
    <property type="entry name" value="UDP-Glycosyltransferase/glycogen phosphorylase"/>
    <property type="match status" value="1"/>
</dbReference>